<feature type="transmembrane region" description="Helical" evidence="1">
    <location>
        <begin position="192"/>
        <end position="213"/>
    </location>
</feature>
<sequence length="343" mass="38355">MTTETIARPGTGSDYARLLQRVTDAGLMRRRPGYYVVRIGLILGLYAGGLAAFFALGDSWWQVGVAVFFAVMFAQVALVSHDIAHRQVFRTEKPTRMTGWVTGNLLVGMGYGWWMEKHTRHHANPNHEDLDPDVRPDVIVWSKDQARSSKGLARIIGPRQALLFYPLLLLEGLNLHVSGFRSLTNPKLKFKAVEGVLLTVHVVGYLAALFLVLSPVKALIFLAVHQGLWGLYMGSVFAPGHKGMPTLKQGEKLDYLRRQVLTTRNVRGGVVTDVAMGGLNYQIEHHLFPNMPSPHLPLAQSFVRDHCAEIDVPYYETSLIQSHREALQHMHEVGEPLRLGNLE</sequence>
<gene>
    <name evidence="3" type="ORF">HNR40_001706</name>
</gene>
<keyword evidence="4" id="KW-1185">Reference proteome</keyword>
<dbReference type="PANTHER" id="PTHR19353:SF19">
    <property type="entry name" value="DELTA(5) FATTY ACID DESATURASE C-RELATED"/>
    <property type="match status" value="1"/>
</dbReference>
<feature type="transmembrane region" description="Helical" evidence="1">
    <location>
        <begin position="35"/>
        <end position="54"/>
    </location>
</feature>
<dbReference type="RefSeq" id="WP_184959669.1">
    <property type="nucleotide sequence ID" value="NZ_JACHIN010000002.1"/>
</dbReference>
<accession>A0A7W8EF96</accession>
<protein>
    <submittedName>
        <fullName evidence="3">Fatty acid desaturase</fullName>
    </submittedName>
</protein>
<evidence type="ECO:0000313" key="3">
    <source>
        <dbReference type="EMBL" id="MBB5076242.1"/>
    </source>
</evidence>
<dbReference type="InterPro" id="IPR012171">
    <property type="entry name" value="Fatty_acid_desaturase"/>
</dbReference>
<dbReference type="GO" id="GO:0008610">
    <property type="term" value="P:lipid biosynthetic process"/>
    <property type="evidence" value="ECO:0007669"/>
    <property type="project" value="UniProtKB-ARBA"/>
</dbReference>
<feature type="transmembrane region" description="Helical" evidence="1">
    <location>
        <begin position="219"/>
        <end position="238"/>
    </location>
</feature>
<reference evidence="3 4" key="1">
    <citation type="submission" date="2020-08" db="EMBL/GenBank/DDBJ databases">
        <title>Genomic Encyclopedia of Type Strains, Phase IV (KMG-IV): sequencing the most valuable type-strain genomes for metagenomic binning, comparative biology and taxonomic classification.</title>
        <authorList>
            <person name="Goeker M."/>
        </authorList>
    </citation>
    <scope>NUCLEOTIDE SEQUENCE [LARGE SCALE GENOMIC DNA]</scope>
    <source>
        <strain evidence="3 4">DSM 45385</strain>
    </source>
</reference>
<evidence type="ECO:0000256" key="1">
    <source>
        <dbReference type="SAM" id="Phobius"/>
    </source>
</evidence>
<name>A0A7W8EF96_9ACTN</name>
<dbReference type="InterPro" id="IPR005804">
    <property type="entry name" value="FA_desaturase_dom"/>
</dbReference>
<keyword evidence="1" id="KW-0472">Membrane</keyword>
<dbReference type="CDD" id="cd03506">
    <property type="entry name" value="Delta6-FADS-like"/>
    <property type="match status" value="1"/>
</dbReference>
<feature type="transmembrane region" description="Helical" evidence="1">
    <location>
        <begin position="162"/>
        <end position="180"/>
    </location>
</feature>
<dbReference type="PIRSF" id="PIRSF015921">
    <property type="entry name" value="FA_sphinglp_des"/>
    <property type="match status" value="1"/>
</dbReference>
<dbReference type="EMBL" id="JACHIN010000002">
    <property type="protein sequence ID" value="MBB5076242.1"/>
    <property type="molecule type" value="Genomic_DNA"/>
</dbReference>
<dbReference type="PANTHER" id="PTHR19353">
    <property type="entry name" value="FATTY ACID DESATURASE 2"/>
    <property type="match status" value="1"/>
</dbReference>
<feature type="domain" description="Fatty acid desaturase" evidence="2">
    <location>
        <begin position="59"/>
        <end position="317"/>
    </location>
</feature>
<comment type="caution">
    <text evidence="3">The sequence shown here is derived from an EMBL/GenBank/DDBJ whole genome shotgun (WGS) entry which is preliminary data.</text>
</comment>
<organism evidence="3 4">
    <name type="scientific">Nonomuraea endophytica</name>
    <dbReference type="NCBI Taxonomy" id="714136"/>
    <lineage>
        <taxon>Bacteria</taxon>
        <taxon>Bacillati</taxon>
        <taxon>Actinomycetota</taxon>
        <taxon>Actinomycetes</taxon>
        <taxon>Streptosporangiales</taxon>
        <taxon>Streptosporangiaceae</taxon>
        <taxon>Nonomuraea</taxon>
    </lineage>
</organism>
<keyword evidence="1" id="KW-1133">Transmembrane helix</keyword>
<evidence type="ECO:0000313" key="4">
    <source>
        <dbReference type="Proteomes" id="UP000568380"/>
    </source>
</evidence>
<feature type="transmembrane region" description="Helical" evidence="1">
    <location>
        <begin position="60"/>
        <end position="79"/>
    </location>
</feature>
<dbReference type="Pfam" id="PF00487">
    <property type="entry name" value="FA_desaturase"/>
    <property type="match status" value="1"/>
</dbReference>
<dbReference type="GO" id="GO:0016020">
    <property type="term" value="C:membrane"/>
    <property type="evidence" value="ECO:0007669"/>
    <property type="project" value="TreeGrafter"/>
</dbReference>
<feature type="transmembrane region" description="Helical" evidence="1">
    <location>
        <begin position="99"/>
        <end position="115"/>
    </location>
</feature>
<dbReference type="GO" id="GO:0016717">
    <property type="term" value="F:oxidoreductase activity, acting on paired donors, with oxidation of a pair of donors resulting in the reduction of molecular oxygen to two molecules of water"/>
    <property type="evidence" value="ECO:0007669"/>
    <property type="project" value="TreeGrafter"/>
</dbReference>
<proteinExistence type="predicted"/>
<keyword evidence="1" id="KW-0812">Transmembrane</keyword>
<dbReference type="Proteomes" id="UP000568380">
    <property type="component" value="Unassembled WGS sequence"/>
</dbReference>
<dbReference type="AlphaFoldDB" id="A0A7W8EF96"/>
<evidence type="ECO:0000259" key="2">
    <source>
        <dbReference type="Pfam" id="PF00487"/>
    </source>
</evidence>